<dbReference type="AlphaFoldDB" id="A0A445D8V5"/>
<accession>A0A445D8V5</accession>
<dbReference type="Proteomes" id="UP000289738">
    <property type="component" value="Chromosome A05"/>
</dbReference>
<gene>
    <name evidence="1" type="ORF">Ahy_A05g025492</name>
</gene>
<comment type="caution">
    <text evidence="1">The sequence shown here is derived from an EMBL/GenBank/DDBJ whole genome shotgun (WGS) entry which is preliminary data.</text>
</comment>
<protein>
    <submittedName>
        <fullName evidence="1">Uncharacterized protein</fullName>
    </submittedName>
</protein>
<dbReference type="EMBL" id="SDMP01000005">
    <property type="protein sequence ID" value="RYR59591.1"/>
    <property type="molecule type" value="Genomic_DNA"/>
</dbReference>
<proteinExistence type="predicted"/>
<organism evidence="1 2">
    <name type="scientific">Arachis hypogaea</name>
    <name type="common">Peanut</name>
    <dbReference type="NCBI Taxonomy" id="3818"/>
    <lineage>
        <taxon>Eukaryota</taxon>
        <taxon>Viridiplantae</taxon>
        <taxon>Streptophyta</taxon>
        <taxon>Embryophyta</taxon>
        <taxon>Tracheophyta</taxon>
        <taxon>Spermatophyta</taxon>
        <taxon>Magnoliopsida</taxon>
        <taxon>eudicotyledons</taxon>
        <taxon>Gunneridae</taxon>
        <taxon>Pentapetalae</taxon>
        <taxon>rosids</taxon>
        <taxon>fabids</taxon>
        <taxon>Fabales</taxon>
        <taxon>Fabaceae</taxon>
        <taxon>Papilionoideae</taxon>
        <taxon>50 kb inversion clade</taxon>
        <taxon>dalbergioids sensu lato</taxon>
        <taxon>Dalbergieae</taxon>
        <taxon>Pterocarpus clade</taxon>
        <taxon>Arachis</taxon>
    </lineage>
</organism>
<sequence length="61" mass="7240">MIRFKNARSRCYVSLPESEVVKITVMGLGFYMRRKLLNPILAEKVRQVELMKKEKDKHSNE</sequence>
<name>A0A445D8V5_ARAHY</name>
<evidence type="ECO:0000313" key="1">
    <source>
        <dbReference type="EMBL" id="RYR59591.1"/>
    </source>
</evidence>
<keyword evidence="2" id="KW-1185">Reference proteome</keyword>
<evidence type="ECO:0000313" key="2">
    <source>
        <dbReference type="Proteomes" id="UP000289738"/>
    </source>
</evidence>
<reference evidence="1 2" key="1">
    <citation type="submission" date="2019-01" db="EMBL/GenBank/DDBJ databases">
        <title>Sequencing of cultivated peanut Arachis hypogaea provides insights into genome evolution and oil improvement.</title>
        <authorList>
            <person name="Chen X."/>
        </authorList>
    </citation>
    <scope>NUCLEOTIDE SEQUENCE [LARGE SCALE GENOMIC DNA]</scope>
    <source>
        <strain evidence="2">cv. Fuhuasheng</strain>
        <tissue evidence="1">Leaves</tissue>
    </source>
</reference>